<dbReference type="InterPro" id="IPR037185">
    <property type="entry name" value="EmrE-like"/>
</dbReference>
<feature type="transmembrane region" description="Helical" evidence="2">
    <location>
        <begin position="100"/>
        <end position="120"/>
    </location>
</feature>
<dbReference type="InterPro" id="IPR000620">
    <property type="entry name" value="EamA_dom"/>
</dbReference>
<keyword evidence="2" id="KW-0812">Transmembrane</keyword>
<accession>A0A0P9CUF9</accession>
<keyword evidence="2" id="KW-1133">Transmembrane helix</keyword>
<organism evidence="4 5">
    <name type="scientific">Kouleothrix aurantiaca</name>
    <dbReference type="NCBI Taxonomy" id="186479"/>
    <lineage>
        <taxon>Bacteria</taxon>
        <taxon>Bacillati</taxon>
        <taxon>Chloroflexota</taxon>
        <taxon>Chloroflexia</taxon>
        <taxon>Chloroflexales</taxon>
        <taxon>Roseiflexineae</taxon>
        <taxon>Roseiflexaceae</taxon>
        <taxon>Kouleothrix</taxon>
    </lineage>
</organism>
<dbReference type="AlphaFoldDB" id="A0A0P9CUF9"/>
<dbReference type="Proteomes" id="UP000050509">
    <property type="component" value="Unassembled WGS sequence"/>
</dbReference>
<dbReference type="SUPFAM" id="SSF103481">
    <property type="entry name" value="Multidrug resistance efflux transporter EmrE"/>
    <property type="match status" value="1"/>
</dbReference>
<keyword evidence="2" id="KW-0472">Membrane</keyword>
<dbReference type="PANTHER" id="PTHR22911">
    <property type="entry name" value="ACYL-MALONYL CONDENSING ENZYME-RELATED"/>
    <property type="match status" value="1"/>
</dbReference>
<dbReference type="EMBL" id="LJCR01001847">
    <property type="protein sequence ID" value="KPV49628.1"/>
    <property type="molecule type" value="Genomic_DNA"/>
</dbReference>
<feature type="transmembrane region" description="Helical" evidence="2">
    <location>
        <begin position="38"/>
        <end position="59"/>
    </location>
</feature>
<evidence type="ECO:0000313" key="4">
    <source>
        <dbReference type="EMBL" id="KPV49628.1"/>
    </source>
</evidence>
<gene>
    <name evidence="4" type="ORF">SE17_31540</name>
</gene>
<reference evidence="4 5" key="1">
    <citation type="submission" date="2015-09" db="EMBL/GenBank/DDBJ databases">
        <title>Draft genome sequence of Kouleothrix aurantiaca JCM 19913.</title>
        <authorList>
            <person name="Hemp J."/>
        </authorList>
    </citation>
    <scope>NUCLEOTIDE SEQUENCE [LARGE SCALE GENOMIC DNA]</scope>
    <source>
        <strain evidence="4 5">COM-B</strain>
    </source>
</reference>
<evidence type="ECO:0000259" key="3">
    <source>
        <dbReference type="Pfam" id="PF00892"/>
    </source>
</evidence>
<keyword evidence="5" id="KW-1185">Reference proteome</keyword>
<proteinExistence type="inferred from homology"/>
<comment type="similarity">
    <text evidence="1">Belongs to the EamA transporter family.</text>
</comment>
<feature type="domain" description="EamA" evidence="3">
    <location>
        <begin position="7"/>
        <end position="130"/>
    </location>
</feature>
<dbReference type="GO" id="GO:0016020">
    <property type="term" value="C:membrane"/>
    <property type="evidence" value="ECO:0007669"/>
    <property type="project" value="InterPro"/>
</dbReference>
<comment type="caution">
    <text evidence="4">The sequence shown here is derived from an EMBL/GenBank/DDBJ whole genome shotgun (WGS) entry which is preliminary data.</text>
</comment>
<protein>
    <recommendedName>
        <fullName evidence="3">EamA domain-containing protein</fullName>
    </recommendedName>
</protein>
<dbReference type="Pfam" id="PF00892">
    <property type="entry name" value="EamA"/>
    <property type="match status" value="1"/>
</dbReference>
<evidence type="ECO:0000313" key="5">
    <source>
        <dbReference type="Proteomes" id="UP000050509"/>
    </source>
</evidence>
<name>A0A0P9CUF9_9CHLR</name>
<feature type="transmembrane region" description="Helical" evidence="2">
    <location>
        <begin position="7"/>
        <end position="26"/>
    </location>
</feature>
<evidence type="ECO:0000256" key="1">
    <source>
        <dbReference type="ARBA" id="ARBA00007362"/>
    </source>
</evidence>
<sequence>MNRNPRTGYILTIVAAIVWASTSPGIKYLLETHHVPALAIAFWRDAIIAVFCFAAIALVRPALLRVGRRELRGLAAVGAISIGVYHALWVLSILLNGASVAVVMIYTFPTFVTLGAWLFFGERIRWPLVLA</sequence>
<feature type="transmembrane region" description="Helical" evidence="2">
    <location>
        <begin position="71"/>
        <end position="94"/>
    </location>
</feature>
<evidence type="ECO:0000256" key="2">
    <source>
        <dbReference type="SAM" id="Phobius"/>
    </source>
</evidence>
<feature type="non-terminal residue" evidence="4">
    <location>
        <position position="131"/>
    </location>
</feature>